<evidence type="ECO:0000313" key="2">
    <source>
        <dbReference type="Proteomes" id="UP000824782"/>
    </source>
</evidence>
<dbReference type="AlphaFoldDB" id="A0AAV7CDX1"/>
<proteinExistence type="predicted"/>
<gene>
    <name evidence="1" type="ORF">GDO81_008334</name>
</gene>
<name>A0AAV7CDX1_ENGPU</name>
<accession>A0AAV7CDX1</accession>
<organism evidence="1 2">
    <name type="scientific">Engystomops pustulosus</name>
    <name type="common">Tungara frog</name>
    <name type="synonym">Physalaemus pustulosus</name>
    <dbReference type="NCBI Taxonomy" id="76066"/>
    <lineage>
        <taxon>Eukaryota</taxon>
        <taxon>Metazoa</taxon>
        <taxon>Chordata</taxon>
        <taxon>Craniata</taxon>
        <taxon>Vertebrata</taxon>
        <taxon>Euteleostomi</taxon>
        <taxon>Amphibia</taxon>
        <taxon>Batrachia</taxon>
        <taxon>Anura</taxon>
        <taxon>Neobatrachia</taxon>
        <taxon>Hyloidea</taxon>
        <taxon>Leptodactylidae</taxon>
        <taxon>Leiuperinae</taxon>
        <taxon>Engystomops</taxon>
    </lineage>
</organism>
<sequence>MSRHNNSSADNSKDGSNLLTADSCGFLVLTPGGYLPLGFSLPSVVFHLHCVGLSVFCHFWGCQLCTWHYMGVICGCAIGNLHPVVCIVTKHFTGNVYGLGLSPDPGRLHCMHKRNTNTV</sequence>
<dbReference type="EMBL" id="WNYA01000003">
    <property type="protein sequence ID" value="KAG8583243.1"/>
    <property type="molecule type" value="Genomic_DNA"/>
</dbReference>
<protein>
    <submittedName>
        <fullName evidence="1">Uncharacterized protein</fullName>
    </submittedName>
</protein>
<evidence type="ECO:0000313" key="1">
    <source>
        <dbReference type="EMBL" id="KAG8583243.1"/>
    </source>
</evidence>
<dbReference type="Proteomes" id="UP000824782">
    <property type="component" value="Unassembled WGS sequence"/>
</dbReference>
<keyword evidence="2" id="KW-1185">Reference proteome</keyword>
<comment type="caution">
    <text evidence="1">The sequence shown here is derived from an EMBL/GenBank/DDBJ whole genome shotgun (WGS) entry which is preliminary data.</text>
</comment>
<reference evidence="1" key="1">
    <citation type="thesis" date="2020" institute="ProQuest LLC" country="789 East Eisenhower Parkway, Ann Arbor, MI, USA">
        <title>Comparative Genomics and Chromosome Evolution.</title>
        <authorList>
            <person name="Mudd A.B."/>
        </authorList>
    </citation>
    <scope>NUCLEOTIDE SEQUENCE</scope>
    <source>
        <strain evidence="1">237g6f4</strain>
        <tissue evidence="1">Blood</tissue>
    </source>
</reference>